<protein>
    <submittedName>
        <fullName evidence="1">Uncharacterized protein</fullName>
    </submittedName>
</protein>
<evidence type="ECO:0000313" key="1">
    <source>
        <dbReference type="EMBL" id="DAF64291.1"/>
    </source>
</evidence>
<sequence>MGDSGNIRGTKMFSDKGIYLGMYSKNPLDMYIQASGAIKNDAFMTDGSLKNIGESENFIFTLEDGSTVTKSIRVLSTTNS</sequence>
<reference evidence="1" key="1">
    <citation type="journal article" date="2021" name="Proc. Natl. Acad. Sci. U.S.A.">
        <title>A Catalog of Tens of Thousands of Viruses from Human Metagenomes Reveals Hidden Associations with Chronic Diseases.</title>
        <authorList>
            <person name="Tisza M.J."/>
            <person name="Buck C.B."/>
        </authorList>
    </citation>
    <scope>NUCLEOTIDE SEQUENCE</scope>
    <source>
        <strain evidence="1">Ct2m58</strain>
    </source>
</reference>
<organism evidence="1">
    <name type="scientific">Podoviridae sp. ct2m58</name>
    <dbReference type="NCBI Taxonomy" id="2827721"/>
    <lineage>
        <taxon>Viruses</taxon>
        <taxon>Duplodnaviria</taxon>
        <taxon>Heunggongvirae</taxon>
        <taxon>Uroviricota</taxon>
        <taxon>Caudoviricetes</taxon>
    </lineage>
</organism>
<accession>A0A8S5TMG6</accession>
<dbReference type="EMBL" id="BK032856">
    <property type="protein sequence ID" value="DAF64291.1"/>
    <property type="molecule type" value="Genomic_DNA"/>
</dbReference>
<proteinExistence type="predicted"/>
<name>A0A8S5TMG6_9CAUD</name>